<dbReference type="InterPro" id="IPR010359">
    <property type="entry name" value="IrrE_HExxH"/>
</dbReference>
<accession>A0A1W6WYP6</accession>
<sequence length="152" mass="17825">MGYYEKDTALELAARFNTTNPFEIAERLNVHVFYQNLDPSIMGFYKYNKKNQYICINENLSINEQIVTCSHELGHCKMHKHVNTPFLRANTFLSVDKFERQANLFAVELLLPDEDWHAYAKEFKTIDVISHHTGIPEELLLLKYQKSVCCYT</sequence>
<protein>
    <submittedName>
        <fullName evidence="2">ImmA/IrrE family metallo-endopeptidase</fullName>
    </submittedName>
</protein>
<evidence type="ECO:0000313" key="3">
    <source>
        <dbReference type="Proteomes" id="UP000194143"/>
    </source>
</evidence>
<dbReference type="PANTHER" id="PTHR43236">
    <property type="entry name" value="ANTITOXIN HIGA1"/>
    <property type="match status" value="1"/>
</dbReference>
<dbReference type="RefSeq" id="WP_000542658.1">
    <property type="nucleotide sequence ID" value="NZ_CP021064.1"/>
</dbReference>
<name>A0A1W6WYP6_BACTU</name>
<gene>
    <name evidence="2" type="ORF">CAB88_32375</name>
</gene>
<dbReference type="Proteomes" id="UP000194143">
    <property type="component" value="Plasmid poh3"/>
</dbReference>
<evidence type="ECO:0000313" key="2">
    <source>
        <dbReference type="EMBL" id="ARP61702.1"/>
    </source>
</evidence>
<keyword evidence="2" id="KW-0614">Plasmid</keyword>
<organism evidence="2 3">
    <name type="scientific">Bacillus thuringiensis</name>
    <dbReference type="NCBI Taxonomy" id="1428"/>
    <lineage>
        <taxon>Bacteria</taxon>
        <taxon>Bacillati</taxon>
        <taxon>Bacillota</taxon>
        <taxon>Bacilli</taxon>
        <taxon>Bacillales</taxon>
        <taxon>Bacillaceae</taxon>
        <taxon>Bacillus</taxon>
        <taxon>Bacillus cereus group</taxon>
    </lineage>
</organism>
<keyword evidence="3" id="KW-1185">Reference proteome</keyword>
<evidence type="ECO:0000259" key="1">
    <source>
        <dbReference type="Pfam" id="PF06114"/>
    </source>
</evidence>
<reference evidence="2 3" key="1">
    <citation type="submission" date="2017-04" db="EMBL/GenBank/DDBJ databases">
        <title>Complete Genome Sequence of Bacillus thuringiensis type Strain ATCC 10792.</title>
        <authorList>
            <person name="Oh D.-H."/>
            <person name="Park B.-J."/>
            <person name="Shuai W."/>
            <person name="Chelliah R."/>
        </authorList>
    </citation>
    <scope>NUCLEOTIDE SEQUENCE [LARGE SCALE GENOMIC DNA]</scope>
    <source>
        <strain evidence="2 3">ATCC 10792</strain>
        <plasmid evidence="2 3">poh3</plasmid>
    </source>
</reference>
<dbReference type="SMR" id="A0A1W6WYP6"/>
<dbReference type="PANTHER" id="PTHR43236:SF1">
    <property type="entry name" value="BLL7220 PROTEIN"/>
    <property type="match status" value="1"/>
</dbReference>
<dbReference type="Pfam" id="PF06114">
    <property type="entry name" value="Peptidase_M78"/>
    <property type="match status" value="1"/>
</dbReference>
<dbReference type="EMBL" id="CP021064">
    <property type="protein sequence ID" value="ARP61702.1"/>
    <property type="molecule type" value="Genomic_DNA"/>
</dbReference>
<dbReference type="InterPro" id="IPR052345">
    <property type="entry name" value="Rad_response_metalloprotease"/>
</dbReference>
<dbReference type="AlphaFoldDB" id="A0A1W6WYP6"/>
<proteinExistence type="predicted"/>
<dbReference type="GeneID" id="67469768"/>
<geneLocation type="plasmid" evidence="2 3">
    <name>poh3</name>
</geneLocation>
<dbReference type="Gene3D" id="1.10.10.2910">
    <property type="match status" value="1"/>
</dbReference>
<feature type="domain" description="IrrE N-terminal-like" evidence="1">
    <location>
        <begin position="25"/>
        <end position="141"/>
    </location>
</feature>